<dbReference type="HOGENOM" id="CLU_028644_3_0_12"/>
<protein>
    <submittedName>
        <fullName evidence="3">Monooxygenase FAD-binding protein</fullName>
    </submittedName>
</protein>
<gene>
    <name evidence="3" type="ordered locus">Tresu_0812</name>
</gene>
<dbReference type="eggNOG" id="COG2509">
    <property type="taxonomic scope" value="Bacteria"/>
</dbReference>
<dbReference type="STRING" id="869209.Tresu_0812"/>
<dbReference type="InterPro" id="IPR002938">
    <property type="entry name" value="FAD-bd"/>
</dbReference>
<dbReference type="PANTHER" id="PTHR42842:SF3">
    <property type="entry name" value="FAD_NAD(P)-BINDING OXIDOREDUCTASE FAMILY PROTEIN"/>
    <property type="match status" value="1"/>
</dbReference>
<evidence type="ECO:0000313" key="4">
    <source>
        <dbReference type="Proteomes" id="UP000006852"/>
    </source>
</evidence>
<feature type="domain" description="FAD-dependent protein C-terminal" evidence="2">
    <location>
        <begin position="281"/>
        <end position="481"/>
    </location>
</feature>
<keyword evidence="3" id="KW-0503">Monooxygenase</keyword>
<dbReference type="Gene3D" id="3.50.50.60">
    <property type="entry name" value="FAD/NAD(P)-binding domain"/>
    <property type="match status" value="2"/>
</dbReference>
<dbReference type="GeneID" id="302997988"/>
<evidence type="ECO:0000313" key="3">
    <source>
        <dbReference type="EMBL" id="AEB13740.1"/>
    </source>
</evidence>
<sequence>MIKEVSIVIQPEKEKDENFIQKEICLALKKQGISFEEKDISTVFVKKSIDARHRNIKLFLRYKVYIGENPSDEFALPEWKTADGKRTVAIIGSGPAGLFGALKLLEHGVRPVVIERGSETSKRKRDIAMISTTGIVDENSNYCFGEGGAGTFSDGKLYTRSNKRGNINGILKIFEHFGADKKILTDAHPHIGTDKLPAIVNNIRNFILQQGGEFLFDTECVDFILEKSGSEKIVKGVVVKNHGEIKSIFADAVLLATGHSADSIYTLLAKNSPESLEAKTFAMGVRVEHPRTLIDLIQFHGEKKQELGAAEYRLTSQIDGRGVYSFCMCPGGFVVPSSTGPSEIVVNGMSAAGRNSKWSNSAIVVETRPEDIPNEFVEKAKSIGTEKIAGLLFRKFIEQKTFENGIGQKAPAQRLVDFLNRKSSESLPPASYAPGVVASRLDEWLPAQISNRLEKAFVEFNKSMKGFVCDDALLIASETRTSTPVRILRGKESFECLGLRNLFPAGEGSGYSGGIVSSAMDGENACERIALQWSK</sequence>
<reference evidence="3 4" key="1">
    <citation type="journal article" date="2011" name="Stand. Genomic Sci.">
        <title>Complete genome sequence of Treponema succinifaciens type strain (6091).</title>
        <authorList>
            <person name="Han C."/>
            <person name="Gronow S."/>
            <person name="Teshima H."/>
            <person name="Lapidus A."/>
            <person name="Nolan M."/>
            <person name="Lucas S."/>
            <person name="Hammon N."/>
            <person name="Deshpande S."/>
            <person name="Cheng J.F."/>
            <person name="Zeytun A."/>
            <person name="Tapia R."/>
            <person name="Goodwin L."/>
            <person name="Pitluck S."/>
            <person name="Liolios K."/>
            <person name="Pagani I."/>
            <person name="Ivanova N."/>
            <person name="Mavromatis K."/>
            <person name="Mikhailova N."/>
            <person name="Huntemann M."/>
            <person name="Pati A."/>
            <person name="Chen A."/>
            <person name="Palaniappan K."/>
            <person name="Land M."/>
            <person name="Hauser L."/>
            <person name="Brambilla E.M."/>
            <person name="Rohde M."/>
            <person name="Goker M."/>
            <person name="Woyke T."/>
            <person name="Bristow J."/>
            <person name="Eisen J.A."/>
            <person name="Markowitz V."/>
            <person name="Hugenholtz P."/>
            <person name="Kyrpides N.C."/>
            <person name="Klenk H.P."/>
            <person name="Detter J.C."/>
        </authorList>
    </citation>
    <scope>NUCLEOTIDE SEQUENCE [LARGE SCALE GENOMIC DNA]</scope>
    <source>
        <strain evidence="4">ATCC 33096 / DSM 2489 / 6091</strain>
    </source>
</reference>
<dbReference type="Pfam" id="PF01494">
    <property type="entry name" value="FAD_binding_3"/>
    <property type="match status" value="1"/>
</dbReference>
<dbReference type="SUPFAM" id="SSF51905">
    <property type="entry name" value="FAD/NAD(P)-binding domain"/>
    <property type="match status" value="1"/>
</dbReference>
<dbReference type="PIRSF" id="PIRSF038984">
    <property type="entry name" value="FAD_binding_protein"/>
    <property type="match status" value="1"/>
</dbReference>
<dbReference type="OrthoDB" id="9762921at2"/>
<dbReference type="InterPro" id="IPR049516">
    <property type="entry name" value="FAD-depend_C"/>
</dbReference>
<dbReference type="Proteomes" id="UP000006852">
    <property type="component" value="Chromosome"/>
</dbReference>
<dbReference type="InterPro" id="IPR036188">
    <property type="entry name" value="FAD/NAD-bd_sf"/>
</dbReference>
<dbReference type="EMBL" id="CP002631">
    <property type="protein sequence ID" value="AEB13740.1"/>
    <property type="molecule type" value="Genomic_DNA"/>
</dbReference>
<dbReference type="AlphaFoldDB" id="F2NXC7"/>
<keyword evidence="4" id="KW-1185">Reference proteome</keyword>
<feature type="domain" description="FAD-binding" evidence="1">
    <location>
        <begin position="87"/>
        <end position="125"/>
    </location>
</feature>
<organism evidence="3 4">
    <name type="scientific">Treponema succinifaciens (strain ATCC 33096 / DSM 2489 / 6091)</name>
    <dbReference type="NCBI Taxonomy" id="869209"/>
    <lineage>
        <taxon>Bacteria</taxon>
        <taxon>Pseudomonadati</taxon>
        <taxon>Spirochaetota</taxon>
        <taxon>Spirochaetia</taxon>
        <taxon>Spirochaetales</taxon>
        <taxon>Treponemataceae</taxon>
        <taxon>Treponema</taxon>
    </lineage>
</organism>
<name>F2NXC7_TRES6</name>
<proteinExistence type="predicted"/>
<accession>F2NXC7</accession>
<keyword evidence="3" id="KW-0560">Oxidoreductase</keyword>
<dbReference type="Pfam" id="PF21688">
    <property type="entry name" value="FAD-depend_C"/>
    <property type="match status" value="1"/>
</dbReference>
<evidence type="ECO:0000259" key="1">
    <source>
        <dbReference type="Pfam" id="PF01494"/>
    </source>
</evidence>
<dbReference type="RefSeq" id="WP_013701033.1">
    <property type="nucleotide sequence ID" value="NC_015385.1"/>
</dbReference>
<dbReference type="InterPro" id="IPR028348">
    <property type="entry name" value="FAD-binding_protein"/>
</dbReference>
<dbReference type="PANTHER" id="PTHR42842">
    <property type="entry name" value="FAD/NAD(P)-BINDING OXIDOREDUCTASE"/>
    <property type="match status" value="1"/>
</dbReference>
<dbReference type="GO" id="GO:0004497">
    <property type="term" value="F:monooxygenase activity"/>
    <property type="evidence" value="ECO:0007669"/>
    <property type="project" value="UniProtKB-KW"/>
</dbReference>
<reference evidence="4" key="2">
    <citation type="submission" date="2011-04" db="EMBL/GenBank/DDBJ databases">
        <title>The complete genome of chromosome of Treponema succinifaciens DSM 2489.</title>
        <authorList>
            <person name="Lucas S."/>
            <person name="Copeland A."/>
            <person name="Lapidus A."/>
            <person name="Bruce D."/>
            <person name="Goodwin L."/>
            <person name="Pitluck S."/>
            <person name="Peters L."/>
            <person name="Kyrpides N."/>
            <person name="Mavromatis K."/>
            <person name="Ivanova N."/>
            <person name="Ovchinnikova G."/>
            <person name="Teshima H."/>
            <person name="Detter J.C."/>
            <person name="Tapia R."/>
            <person name="Han C."/>
            <person name="Land M."/>
            <person name="Hauser L."/>
            <person name="Markowitz V."/>
            <person name="Cheng J.-F."/>
            <person name="Hugenholtz P."/>
            <person name="Woyke T."/>
            <person name="Wu D."/>
            <person name="Gronow S."/>
            <person name="Wellnitz S."/>
            <person name="Brambilla E."/>
            <person name="Klenk H.-P."/>
            <person name="Eisen J.A."/>
        </authorList>
    </citation>
    <scope>NUCLEOTIDE SEQUENCE [LARGE SCALE GENOMIC DNA]</scope>
    <source>
        <strain evidence="4">ATCC 33096 / DSM 2489 / 6091</strain>
    </source>
</reference>
<dbReference type="KEGG" id="tsu:Tresu_0812"/>
<dbReference type="GO" id="GO:0071949">
    <property type="term" value="F:FAD binding"/>
    <property type="evidence" value="ECO:0007669"/>
    <property type="project" value="InterPro"/>
</dbReference>
<evidence type="ECO:0000259" key="2">
    <source>
        <dbReference type="Pfam" id="PF21688"/>
    </source>
</evidence>